<accession>A0A024V288</accession>
<gene>
    <name evidence="1" type="ORF">PFFVO_04858</name>
</gene>
<protein>
    <submittedName>
        <fullName evidence="1">Uncharacterized protein</fullName>
    </submittedName>
</protein>
<dbReference type="PANTHER" id="PTHR17571">
    <property type="entry name" value="URINARY PROTEIN RUP /ACROSOMAL PROTEIN SP-10"/>
    <property type="match status" value="1"/>
</dbReference>
<proteinExistence type="predicted"/>
<dbReference type="EMBL" id="KI925147">
    <property type="protein sequence ID" value="ETW16320.1"/>
    <property type="molecule type" value="Genomic_DNA"/>
</dbReference>
<evidence type="ECO:0000313" key="2">
    <source>
        <dbReference type="Proteomes" id="UP000030690"/>
    </source>
</evidence>
<dbReference type="PANTHER" id="PTHR17571:SF34">
    <property type="entry name" value="ACROSOMAL PROTEIN SP-10"/>
    <property type="match status" value="1"/>
</dbReference>
<dbReference type="AlphaFoldDB" id="A0A024V288"/>
<sequence>MSGEKLPNICSTNEVQIDHLELNKIRKKKVVSHDNLNNISSRYTSINKSIVENNKLYHNLIDHQDRCVNLKNQDDLYCPYNNVNAANNNNNNNIMNFSNIDNIKINIINNSIQDNLNEKNYYIINENGKNYKGMNINNMDIQQTSFNKHNEHLINNKIKIIKNNKKFLCDTDTLFYENNVRPVKIIQKRGNNNNIINKIKKHIYKNYNNALVFLKKQIYKTNWLIHKNKKKLWESPYVHRFQQKIKYHLANFKSMSHSFSSNIKQNYFNNIQPNKERIHKINHFICNGPYINSKVCHLSPPRVTNVGSPIIFRRRKI</sequence>
<organism evidence="1 2">
    <name type="scientific">Plasmodium falciparum Vietnam Oak-Knoll</name>
    <name type="common">FVO</name>
    <dbReference type="NCBI Taxonomy" id="1036723"/>
    <lineage>
        <taxon>Eukaryota</taxon>
        <taxon>Sar</taxon>
        <taxon>Alveolata</taxon>
        <taxon>Apicomplexa</taxon>
        <taxon>Aconoidasida</taxon>
        <taxon>Haemosporida</taxon>
        <taxon>Plasmodiidae</taxon>
        <taxon>Plasmodium</taxon>
        <taxon>Plasmodium (Laverania)</taxon>
    </lineage>
</organism>
<name>A0A024V288_PLAFA</name>
<reference evidence="1 2" key="2">
    <citation type="submission" date="2013-02" db="EMBL/GenBank/DDBJ databases">
        <title>The Genome Sequence of Plasmodium falciparum Vietnam Oak-Knoll (FVO).</title>
        <authorList>
            <consortium name="The Broad Institute Genome Sequencing Platform"/>
            <consortium name="The Broad Institute Genome Sequencing Center for Infectious Disease"/>
            <person name="Neafsey D."/>
            <person name="Cheeseman I."/>
            <person name="Volkman S."/>
            <person name="Adams J."/>
            <person name="Walker B."/>
            <person name="Young S.K."/>
            <person name="Zeng Q."/>
            <person name="Gargeya S."/>
            <person name="Fitzgerald M."/>
            <person name="Haas B."/>
            <person name="Abouelleil A."/>
            <person name="Alvarado L."/>
            <person name="Arachchi H.M."/>
            <person name="Berlin A.M."/>
            <person name="Chapman S.B."/>
            <person name="Dewar J."/>
            <person name="Goldberg J."/>
            <person name="Griggs A."/>
            <person name="Gujja S."/>
            <person name="Hansen M."/>
            <person name="Howarth C."/>
            <person name="Imamovic A."/>
            <person name="Larimer J."/>
            <person name="McCowan C."/>
            <person name="Murphy C."/>
            <person name="Neiman D."/>
            <person name="Pearson M."/>
            <person name="Priest M."/>
            <person name="Roberts A."/>
            <person name="Saif S."/>
            <person name="Shea T."/>
            <person name="Sisk P."/>
            <person name="Sykes S."/>
            <person name="Wortman J."/>
            <person name="Nusbaum C."/>
            <person name="Birren B."/>
        </authorList>
    </citation>
    <scope>NUCLEOTIDE SEQUENCE [LARGE SCALE GENOMIC DNA]</scope>
    <source>
        <strain evidence="2">Vietnam Oak-Knoll (FVO)</strain>
    </source>
</reference>
<dbReference type="InterPro" id="IPR052671">
    <property type="entry name" value="Acrosomal_SP-10-like"/>
</dbReference>
<dbReference type="Proteomes" id="UP000030690">
    <property type="component" value="Unassembled WGS sequence"/>
</dbReference>
<evidence type="ECO:0000313" key="1">
    <source>
        <dbReference type="EMBL" id="ETW16320.1"/>
    </source>
</evidence>
<reference evidence="1 2" key="1">
    <citation type="submission" date="2013-02" db="EMBL/GenBank/DDBJ databases">
        <title>The Genome Annotation of Plasmodium falciparum Vietnam Oak-Knoll (FVO).</title>
        <authorList>
            <consortium name="The Broad Institute Genome Sequencing Platform"/>
            <consortium name="The Broad Institute Genome Sequencing Center for Infectious Disease"/>
            <person name="Neafsey D."/>
            <person name="Hoffman S."/>
            <person name="Volkman S."/>
            <person name="Rosenthal P."/>
            <person name="Walker B."/>
            <person name="Young S.K."/>
            <person name="Zeng Q."/>
            <person name="Gargeya S."/>
            <person name="Fitzgerald M."/>
            <person name="Haas B."/>
            <person name="Abouelleil A."/>
            <person name="Allen A.W."/>
            <person name="Alvarado L."/>
            <person name="Arachchi H.M."/>
            <person name="Berlin A.M."/>
            <person name="Chapman S.B."/>
            <person name="Gainer-Dewar J."/>
            <person name="Goldberg J."/>
            <person name="Griggs A."/>
            <person name="Gujja S."/>
            <person name="Hansen M."/>
            <person name="Howarth C."/>
            <person name="Imamovic A."/>
            <person name="Ireland A."/>
            <person name="Larimer J."/>
            <person name="McCowan C."/>
            <person name="Murphy C."/>
            <person name="Pearson M."/>
            <person name="Poon T.W."/>
            <person name="Priest M."/>
            <person name="Roberts A."/>
            <person name="Saif S."/>
            <person name="Shea T."/>
            <person name="Sisk P."/>
            <person name="Sykes S."/>
            <person name="Wortman J."/>
            <person name="Nusbaum C."/>
            <person name="Birren B."/>
        </authorList>
    </citation>
    <scope>NUCLEOTIDE SEQUENCE [LARGE SCALE GENOMIC DNA]</scope>
    <source>
        <strain evidence="2">Vietnam Oak-Knoll (FVO)</strain>
    </source>
</reference>